<proteinExistence type="inferred from homology"/>
<sequence>MLREGEMQTVKRRGIYAISDRAAVATVFVIAMFMDIMDGTIVNTALPAIGNDFHHGSPTDLAWVVLGYLMSLAIWIPASGWLGDKFGTKKVFLFALFVFTVASMLCGAANSIDQLTAFRFLQGIGGGMMAPVGTAMLYREYPPMERAKVGALLSIPTLLAPATGPVLGGFITDGLGWRWIFFVNLPFGILAFVIGVLRLKEYQHEAAGKFDPAGFFLSALSLGAILYGLNQVAVEGWSSTPVLLSLALGISLGAALVLVERRIAEPILALRLFRDRVFTMTNITSVFATASFFGLVLIMPLMLQGVRGLSPSESGLTTFPQAIGVILMSQVARKLYPKVGPRRLISIGLIVAGFVMLLLMWTTPETNLWVYRAILFARGLCWAFVFIPLQAAAFSQIQPLDTGRASALFSTQRQVASSLGIAVLISVLMAQIDKIPAQVHDLAYAYNAYKVPFMWTCIFAFLGAVTAFFIDDDKVLSVFRKTPVPSTNS</sequence>
<evidence type="ECO:0000256" key="2">
    <source>
        <dbReference type="ARBA" id="ARBA00008537"/>
    </source>
</evidence>
<comment type="similarity">
    <text evidence="2">Belongs to the major facilitator superfamily. EmrB family.</text>
</comment>
<feature type="domain" description="Major facilitator superfamily (MFS) profile" evidence="9">
    <location>
        <begin position="24"/>
        <end position="475"/>
    </location>
</feature>
<dbReference type="GO" id="GO:0022857">
    <property type="term" value="F:transmembrane transporter activity"/>
    <property type="evidence" value="ECO:0007669"/>
    <property type="project" value="InterPro"/>
</dbReference>
<feature type="transmembrane region" description="Helical" evidence="8">
    <location>
        <begin position="415"/>
        <end position="432"/>
    </location>
</feature>
<dbReference type="CDD" id="cd17503">
    <property type="entry name" value="MFS_LmrB_MDR_like"/>
    <property type="match status" value="1"/>
</dbReference>
<dbReference type="Gene3D" id="1.20.1250.20">
    <property type="entry name" value="MFS general substrate transporter like domains"/>
    <property type="match status" value="1"/>
</dbReference>
<evidence type="ECO:0000256" key="8">
    <source>
        <dbReference type="SAM" id="Phobius"/>
    </source>
</evidence>
<dbReference type="PANTHER" id="PTHR42718">
    <property type="entry name" value="MAJOR FACILITATOR SUPERFAMILY MULTIDRUG TRANSPORTER MFSC"/>
    <property type="match status" value="1"/>
</dbReference>
<keyword evidence="3" id="KW-0813">Transport</keyword>
<feature type="transmembrane region" description="Helical" evidence="8">
    <location>
        <begin position="452"/>
        <end position="470"/>
    </location>
</feature>
<feature type="transmembrane region" description="Helical" evidence="8">
    <location>
        <begin position="21"/>
        <end position="41"/>
    </location>
</feature>
<accession>A0A6J6VWC8</accession>
<evidence type="ECO:0000256" key="6">
    <source>
        <dbReference type="ARBA" id="ARBA00022989"/>
    </source>
</evidence>
<dbReference type="Gene3D" id="1.20.1720.10">
    <property type="entry name" value="Multidrug resistance protein D"/>
    <property type="match status" value="1"/>
</dbReference>
<dbReference type="PANTHER" id="PTHR42718:SF9">
    <property type="entry name" value="MAJOR FACILITATOR SUPERFAMILY MULTIDRUG TRANSPORTER MFSC"/>
    <property type="match status" value="1"/>
</dbReference>
<dbReference type="EMBL" id="CAFAAB010000013">
    <property type="protein sequence ID" value="CAB4776480.1"/>
    <property type="molecule type" value="Genomic_DNA"/>
</dbReference>
<dbReference type="AlphaFoldDB" id="A0A6J6VWC8"/>
<feature type="transmembrane region" description="Helical" evidence="8">
    <location>
        <begin position="210"/>
        <end position="229"/>
    </location>
</feature>
<gene>
    <name evidence="10" type="ORF">UFOPK2958_00227</name>
</gene>
<dbReference type="PRINTS" id="PR01036">
    <property type="entry name" value="TCRTETB"/>
</dbReference>
<evidence type="ECO:0000313" key="10">
    <source>
        <dbReference type="EMBL" id="CAB4776480.1"/>
    </source>
</evidence>
<dbReference type="SUPFAM" id="SSF103473">
    <property type="entry name" value="MFS general substrate transporter"/>
    <property type="match status" value="1"/>
</dbReference>
<feature type="transmembrane region" description="Helical" evidence="8">
    <location>
        <begin position="61"/>
        <end position="82"/>
    </location>
</feature>
<feature type="transmembrane region" description="Helical" evidence="8">
    <location>
        <begin position="91"/>
        <end position="112"/>
    </location>
</feature>
<dbReference type="InterPro" id="IPR011701">
    <property type="entry name" value="MFS"/>
</dbReference>
<evidence type="ECO:0000259" key="9">
    <source>
        <dbReference type="PROSITE" id="PS50850"/>
    </source>
</evidence>
<evidence type="ECO:0000256" key="5">
    <source>
        <dbReference type="ARBA" id="ARBA00022692"/>
    </source>
</evidence>
<evidence type="ECO:0000256" key="1">
    <source>
        <dbReference type="ARBA" id="ARBA00004651"/>
    </source>
</evidence>
<keyword evidence="4" id="KW-1003">Cell membrane</keyword>
<keyword evidence="7 8" id="KW-0472">Membrane</keyword>
<dbReference type="NCBIfam" id="TIGR00711">
    <property type="entry name" value="efflux_EmrB"/>
    <property type="match status" value="1"/>
</dbReference>
<keyword evidence="5 8" id="KW-0812">Transmembrane</keyword>
<feature type="transmembrane region" description="Helical" evidence="8">
    <location>
        <begin position="177"/>
        <end position="198"/>
    </location>
</feature>
<dbReference type="InterPro" id="IPR004638">
    <property type="entry name" value="EmrB-like"/>
</dbReference>
<dbReference type="Pfam" id="PF07690">
    <property type="entry name" value="MFS_1"/>
    <property type="match status" value="1"/>
</dbReference>
<keyword evidence="6 8" id="KW-1133">Transmembrane helix</keyword>
<organism evidence="10">
    <name type="scientific">freshwater metagenome</name>
    <dbReference type="NCBI Taxonomy" id="449393"/>
    <lineage>
        <taxon>unclassified sequences</taxon>
        <taxon>metagenomes</taxon>
        <taxon>ecological metagenomes</taxon>
    </lineage>
</organism>
<evidence type="ECO:0000256" key="4">
    <source>
        <dbReference type="ARBA" id="ARBA00022475"/>
    </source>
</evidence>
<dbReference type="PROSITE" id="PS50850">
    <property type="entry name" value="MFS"/>
    <property type="match status" value="1"/>
</dbReference>
<comment type="subcellular location">
    <subcellularLocation>
        <location evidence="1">Cell membrane</location>
        <topology evidence="1">Multi-pass membrane protein</topology>
    </subcellularLocation>
</comment>
<name>A0A6J6VWC8_9ZZZZ</name>
<dbReference type="GO" id="GO:0005886">
    <property type="term" value="C:plasma membrane"/>
    <property type="evidence" value="ECO:0007669"/>
    <property type="project" value="UniProtKB-SubCell"/>
</dbReference>
<feature type="transmembrane region" description="Helical" evidence="8">
    <location>
        <begin position="118"/>
        <end position="138"/>
    </location>
</feature>
<reference evidence="10" key="1">
    <citation type="submission" date="2020-05" db="EMBL/GenBank/DDBJ databases">
        <authorList>
            <person name="Chiriac C."/>
            <person name="Salcher M."/>
            <person name="Ghai R."/>
            <person name="Kavagutti S V."/>
        </authorList>
    </citation>
    <scope>NUCLEOTIDE SEQUENCE</scope>
</reference>
<feature type="transmembrane region" description="Helical" evidence="8">
    <location>
        <begin position="344"/>
        <end position="363"/>
    </location>
</feature>
<feature type="transmembrane region" description="Helical" evidence="8">
    <location>
        <begin position="241"/>
        <end position="259"/>
    </location>
</feature>
<feature type="transmembrane region" description="Helical" evidence="8">
    <location>
        <begin position="150"/>
        <end position="171"/>
    </location>
</feature>
<evidence type="ECO:0000256" key="7">
    <source>
        <dbReference type="ARBA" id="ARBA00023136"/>
    </source>
</evidence>
<dbReference type="InterPro" id="IPR020846">
    <property type="entry name" value="MFS_dom"/>
</dbReference>
<feature type="transmembrane region" description="Helical" evidence="8">
    <location>
        <begin position="315"/>
        <end position="332"/>
    </location>
</feature>
<protein>
    <submittedName>
        <fullName evidence="10">Unannotated protein</fullName>
    </submittedName>
</protein>
<feature type="transmembrane region" description="Helical" evidence="8">
    <location>
        <begin position="280"/>
        <end position="303"/>
    </location>
</feature>
<evidence type="ECO:0000256" key="3">
    <source>
        <dbReference type="ARBA" id="ARBA00022448"/>
    </source>
</evidence>
<dbReference type="InterPro" id="IPR036259">
    <property type="entry name" value="MFS_trans_sf"/>
</dbReference>
<feature type="transmembrane region" description="Helical" evidence="8">
    <location>
        <begin position="369"/>
        <end position="394"/>
    </location>
</feature>